<gene>
    <name evidence="1" type="ORF">E5331_09035</name>
</gene>
<evidence type="ECO:0000313" key="2">
    <source>
        <dbReference type="Proteomes" id="UP000306319"/>
    </source>
</evidence>
<comment type="caution">
    <text evidence="1">The sequence shown here is derived from an EMBL/GenBank/DDBJ whole genome shotgun (WGS) entry which is preliminary data.</text>
</comment>
<evidence type="ECO:0000313" key="1">
    <source>
        <dbReference type="EMBL" id="TGY78708.1"/>
    </source>
</evidence>
<proteinExistence type="predicted"/>
<reference evidence="1" key="1">
    <citation type="submission" date="2019-04" db="EMBL/GenBank/DDBJ databases">
        <title>Microbes associate with the intestines of laboratory mice.</title>
        <authorList>
            <person name="Navarre W."/>
            <person name="Wong E."/>
            <person name="Huang K."/>
            <person name="Tropini C."/>
            <person name="Ng K."/>
            <person name="Yu B."/>
        </authorList>
    </citation>
    <scope>NUCLEOTIDE SEQUENCE</scope>
    <source>
        <strain evidence="1">NM04_E33</strain>
    </source>
</reference>
<organism evidence="1 2">
    <name type="scientific">Lepagella muris</name>
    <dbReference type="NCBI Taxonomy" id="3032870"/>
    <lineage>
        <taxon>Bacteria</taxon>
        <taxon>Pseudomonadati</taxon>
        <taxon>Bacteroidota</taxon>
        <taxon>Bacteroidia</taxon>
        <taxon>Bacteroidales</taxon>
        <taxon>Muribaculaceae</taxon>
        <taxon>Lepagella</taxon>
    </lineage>
</organism>
<protein>
    <submittedName>
        <fullName evidence="1">Uncharacterized protein</fullName>
    </submittedName>
</protein>
<accession>A0AC61RFY9</accession>
<sequence>MDYVVIERIVFDALVSQIADCAHTVEKFMKMITPRSLDDWVDNNVAGSMLRLGTRSLQTMRSSGKIGYSIIDGKVFYPMSEIHRVLNQSYTKDG</sequence>
<name>A0AC61RFY9_9BACT</name>
<keyword evidence="2" id="KW-1185">Reference proteome</keyword>
<dbReference type="Proteomes" id="UP000306319">
    <property type="component" value="Unassembled WGS sequence"/>
</dbReference>
<dbReference type="EMBL" id="SRYB01000011">
    <property type="protein sequence ID" value="TGY78708.1"/>
    <property type="molecule type" value="Genomic_DNA"/>
</dbReference>